<dbReference type="Proteomes" id="UP000386847">
    <property type="component" value="Chromosome"/>
</dbReference>
<evidence type="ECO:0000313" key="5">
    <source>
        <dbReference type="EMBL" id="QGF23470.1"/>
    </source>
</evidence>
<dbReference type="EMBL" id="CP045725">
    <property type="protein sequence ID" value="QGF23470.1"/>
    <property type="molecule type" value="Genomic_DNA"/>
</dbReference>
<organism evidence="5 6">
    <name type="scientific">Raineyella fluvialis</name>
    <dbReference type="NCBI Taxonomy" id="2662261"/>
    <lineage>
        <taxon>Bacteria</taxon>
        <taxon>Bacillati</taxon>
        <taxon>Actinomycetota</taxon>
        <taxon>Actinomycetes</taxon>
        <taxon>Propionibacteriales</taxon>
        <taxon>Propionibacteriaceae</taxon>
        <taxon>Raineyella</taxon>
    </lineage>
</organism>
<dbReference type="InterPro" id="IPR036291">
    <property type="entry name" value="NAD(P)-bd_dom_sf"/>
</dbReference>
<accession>A0A5Q2F937</accession>
<sequence>MKKVALVGTGRIGTHHARVLAAEVTGIELAALADPASPHLAELAAELGVPRATRDPSSIAADDSVDAVVIAAPSGIHPELIEAYAAAGKHIFTEKPLALTVADAKRAVLAAEQVGVILQVGFNRRFAESWRRAKDLITSGAVGEVHRLHSLTRDPGPYGPDPAGIAPGTIFNETLIHDFDTLNWLNAGYEPVDVYAVADALIRPDHRDAGFQDTAVVTIRYANGALATAEASFSAMYGYDVRGEVFGSEGMVQMGGLATTQARLYDATGGHADTSSTDTSRFHEAYRGEFQTFADLLHGADIGHPGGADGLRAQLVAAAAIRSAAEGRPVRIEEVDQ</sequence>
<protein>
    <submittedName>
        <fullName evidence="5">Dehydrogenase</fullName>
    </submittedName>
</protein>
<feature type="domain" description="Gfo/Idh/MocA-like oxidoreductase N-terminal" evidence="3">
    <location>
        <begin position="3"/>
        <end position="122"/>
    </location>
</feature>
<name>A0A5Q2F937_9ACTN</name>
<dbReference type="GO" id="GO:0006740">
    <property type="term" value="P:NADPH regeneration"/>
    <property type="evidence" value="ECO:0007669"/>
    <property type="project" value="TreeGrafter"/>
</dbReference>
<evidence type="ECO:0000259" key="3">
    <source>
        <dbReference type="Pfam" id="PF01408"/>
    </source>
</evidence>
<dbReference type="Pfam" id="PF22725">
    <property type="entry name" value="GFO_IDH_MocA_C3"/>
    <property type="match status" value="1"/>
</dbReference>
<evidence type="ECO:0000256" key="1">
    <source>
        <dbReference type="ARBA" id="ARBA00010928"/>
    </source>
</evidence>
<dbReference type="SUPFAM" id="SSF55347">
    <property type="entry name" value="Glyceraldehyde-3-phosphate dehydrogenase-like, C-terminal domain"/>
    <property type="match status" value="1"/>
</dbReference>
<evidence type="ECO:0000256" key="2">
    <source>
        <dbReference type="ARBA" id="ARBA00023002"/>
    </source>
</evidence>
<dbReference type="RefSeq" id="WP_153572001.1">
    <property type="nucleotide sequence ID" value="NZ_CP045725.1"/>
</dbReference>
<dbReference type="GO" id="GO:0016491">
    <property type="term" value="F:oxidoreductase activity"/>
    <property type="evidence" value="ECO:0007669"/>
    <property type="project" value="UniProtKB-KW"/>
</dbReference>
<reference evidence="5 6" key="1">
    <citation type="submission" date="2019-10" db="EMBL/GenBank/DDBJ databases">
        <title>Genomic analysis of Raineyella sp. CBA3103.</title>
        <authorList>
            <person name="Roh S.W."/>
        </authorList>
    </citation>
    <scope>NUCLEOTIDE SEQUENCE [LARGE SCALE GENOMIC DNA]</scope>
    <source>
        <strain evidence="5 6">CBA3103</strain>
    </source>
</reference>
<dbReference type="GO" id="GO:0000166">
    <property type="term" value="F:nucleotide binding"/>
    <property type="evidence" value="ECO:0007669"/>
    <property type="project" value="InterPro"/>
</dbReference>
<evidence type="ECO:0000313" key="6">
    <source>
        <dbReference type="Proteomes" id="UP000386847"/>
    </source>
</evidence>
<keyword evidence="6" id="KW-1185">Reference proteome</keyword>
<evidence type="ECO:0000259" key="4">
    <source>
        <dbReference type="Pfam" id="PF22725"/>
    </source>
</evidence>
<dbReference type="AlphaFoldDB" id="A0A5Q2F937"/>
<feature type="domain" description="GFO/IDH/MocA-like oxidoreductase" evidence="4">
    <location>
        <begin position="130"/>
        <end position="252"/>
    </location>
</feature>
<dbReference type="InterPro" id="IPR000683">
    <property type="entry name" value="Gfo/Idh/MocA-like_OxRdtase_N"/>
</dbReference>
<dbReference type="KEGG" id="rain:Rai3103_07080"/>
<dbReference type="Pfam" id="PF01408">
    <property type="entry name" value="GFO_IDH_MocA"/>
    <property type="match status" value="1"/>
</dbReference>
<dbReference type="SUPFAM" id="SSF51735">
    <property type="entry name" value="NAD(P)-binding Rossmann-fold domains"/>
    <property type="match status" value="1"/>
</dbReference>
<comment type="similarity">
    <text evidence="1">Belongs to the Gfo/Idh/MocA family.</text>
</comment>
<dbReference type="PANTHER" id="PTHR42840">
    <property type="entry name" value="NAD(P)-BINDING ROSSMANN-FOLD SUPERFAMILY PROTEIN-RELATED"/>
    <property type="match status" value="1"/>
</dbReference>
<dbReference type="PANTHER" id="PTHR42840:SF3">
    <property type="entry name" value="BINDING ROSSMANN FOLD OXIDOREDUCTASE, PUTATIVE (AFU_ORTHOLOGUE AFUA_2G10240)-RELATED"/>
    <property type="match status" value="1"/>
</dbReference>
<gene>
    <name evidence="5" type="ORF">Rai3103_07080</name>
</gene>
<dbReference type="GO" id="GO:0005737">
    <property type="term" value="C:cytoplasm"/>
    <property type="evidence" value="ECO:0007669"/>
    <property type="project" value="TreeGrafter"/>
</dbReference>
<dbReference type="Gene3D" id="3.40.50.720">
    <property type="entry name" value="NAD(P)-binding Rossmann-like Domain"/>
    <property type="match status" value="1"/>
</dbReference>
<keyword evidence="2" id="KW-0560">Oxidoreductase</keyword>
<dbReference type="Gene3D" id="3.30.360.10">
    <property type="entry name" value="Dihydrodipicolinate Reductase, domain 2"/>
    <property type="match status" value="1"/>
</dbReference>
<dbReference type="InterPro" id="IPR055170">
    <property type="entry name" value="GFO_IDH_MocA-like_dom"/>
</dbReference>
<proteinExistence type="inferred from homology"/>